<accession>A0ABX3TCA0</accession>
<dbReference type="EMBL" id="MVIL01000845">
    <property type="protein sequence ID" value="ORB76426.1"/>
    <property type="molecule type" value="Genomic_DNA"/>
</dbReference>
<name>A0ABX3TCA0_9MYCO</name>
<feature type="domain" description="FtsK" evidence="1">
    <location>
        <begin position="17"/>
        <end position="66"/>
    </location>
</feature>
<proteinExistence type="predicted"/>
<dbReference type="InterPro" id="IPR027417">
    <property type="entry name" value="P-loop_NTPase"/>
</dbReference>
<protein>
    <recommendedName>
        <fullName evidence="1">FtsK domain-containing protein</fullName>
    </recommendedName>
</protein>
<dbReference type="Gene3D" id="3.40.50.300">
    <property type="entry name" value="P-loop containing nucleotide triphosphate hydrolases"/>
    <property type="match status" value="1"/>
</dbReference>
<dbReference type="RefSeq" id="WP_276328439.1">
    <property type="nucleotide sequence ID" value="NZ_MVIL01000845.1"/>
</dbReference>
<dbReference type="Pfam" id="PF01580">
    <property type="entry name" value="FtsK_SpoIIIE"/>
    <property type="match status" value="1"/>
</dbReference>
<sequence length="120" mass="13432">WSVPVGMYEKDLATAMVDLMAERHLIIFGAKNCGKTHLLASMMKSLTARYSPHEVKFLVVDLKSSRLLDAVDEDYLLRWEDQQGRERSGLILNSSELEIGVHAIANGMANRQASGEVTRE</sequence>
<reference evidence="2 3" key="1">
    <citation type="submission" date="2017-02" db="EMBL/GenBank/DDBJ databases">
        <title>The new phylogeny of genus Mycobacterium.</title>
        <authorList>
            <person name="Tortoli E."/>
            <person name="Trovato A."/>
            <person name="Cirillo D.M."/>
        </authorList>
    </citation>
    <scope>NUCLEOTIDE SEQUENCE [LARGE SCALE GENOMIC DNA]</scope>
    <source>
        <strain evidence="2 3">CCUG 56329</strain>
    </source>
</reference>
<feature type="non-terminal residue" evidence="2">
    <location>
        <position position="120"/>
    </location>
</feature>
<evidence type="ECO:0000313" key="3">
    <source>
        <dbReference type="Proteomes" id="UP000192847"/>
    </source>
</evidence>
<keyword evidence="3" id="KW-1185">Reference proteome</keyword>
<gene>
    <name evidence="2" type="ORF">BST46_30190</name>
</gene>
<organism evidence="2 3">
    <name type="scientific">Mycobacterium timonense</name>
    <dbReference type="NCBI Taxonomy" id="701043"/>
    <lineage>
        <taxon>Bacteria</taxon>
        <taxon>Bacillati</taxon>
        <taxon>Actinomycetota</taxon>
        <taxon>Actinomycetes</taxon>
        <taxon>Mycobacteriales</taxon>
        <taxon>Mycobacteriaceae</taxon>
        <taxon>Mycobacterium</taxon>
        <taxon>Mycobacterium avium complex (MAC)</taxon>
    </lineage>
</organism>
<feature type="non-terminal residue" evidence="2">
    <location>
        <position position="1"/>
    </location>
</feature>
<dbReference type="InterPro" id="IPR002543">
    <property type="entry name" value="FtsK_dom"/>
</dbReference>
<evidence type="ECO:0000259" key="1">
    <source>
        <dbReference type="Pfam" id="PF01580"/>
    </source>
</evidence>
<evidence type="ECO:0000313" key="2">
    <source>
        <dbReference type="EMBL" id="ORB76426.1"/>
    </source>
</evidence>
<comment type="caution">
    <text evidence="2">The sequence shown here is derived from an EMBL/GenBank/DDBJ whole genome shotgun (WGS) entry which is preliminary data.</text>
</comment>
<dbReference type="Proteomes" id="UP000192847">
    <property type="component" value="Unassembled WGS sequence"/>
</dbReference>